<dbReference type="RGD" id="621779">
    <property type="gene designation" value="Sec14l2"/>
</dbReference>
<evidence type="ECO:0000313" key="2">
    <source>
        <dbReference type="Proteomes" id="UP000234681"/>
    </source>
</evidence>
<accession>A6IKE7</accession>
<reference evidence="2" key="1">
    <citation type="submission" date="2005-09" db="EMBL/GenBank/DDBJ databases">
        <authorList>
            <person name="Mural R.J."/>
            <person name="Li P.W."/>
            <person name="Adams M.D."/>
            <person name="Amanatides P.G."/>
            <person name="Baden-Tillson H."/>
            <person name="Barnstead M."/>
            <person name="Chin S.H."/>
            <person name="Dew I."/>
            <person name="Evans C.A."/>
            <person name="Ferriera S."/>
            <person name="Flanigan M."/>
            <person name="Fosler C."/>
            <person name="Glodek A."/>
            <person name="Gu Z."/>
            <person name="Holt R.A."/>
            <person name="Jennings D."/>
            <person name="Kraft C.L."/>
            <person name="Lu F."/>
            <person name="Nguyen T."/>
            <person name="Nusskern D.R."/>
            <person name="Pfannkoch C.M."/>
            <person name="Sitter C."/>
            <person name="Sutton G.G."/>
            <person name="Venter J.C."/>
            <person name="Wang Z."/>
            <person name="Woodage T."/>
            <person name="Zheng X.H."/>
            <person name="Zhong F."/>
        </authorList>
    </citation>
    <scope>NUCLEOTIDE SEQUENCE [LARGE SCALE GENOMIC DNA]</scope>
    <source>
        <strain>BN</strain>
        <strain evidence="2">Sprague-Dawley</strain>
    </source>
</reference>
<gene>
    <name evidence="1 3" type="primary">Sec14l2</name>
    <name evidence="1" type="ORF">rCG_35791</name>
</gene>
<proteinExistence type="predicted"/>
<dbReference type="EMBL" id="CH473963">
    <property type="protein sequence ID" value="EDM00212.1"/>
    <property type="molecule type" value="Genomic_DNA"/>
</dbReference>
<sequence length="96" mass="9844">MSKGLAGPSLWRRVMEAVASSSLGTQVAREGGHRLGKHLSQGKEPGTGDLAIAALDPTQVVSQVTGCPEFGKEAPGPCGDCLFLGMRPRPACGLVS</sequence>
<name>A6IKE7_RAT</name>
<evidence type="ECO:0000313" key="3">
    <source>
        <dbReference type="RGD" id="621779"/>
    </source>
</evidence>
<protein>
    <submittedName>
        <fullName evidence="1">SEC14-like 2 (S. cerevisiae), isoform CRA_b</fullName>
    </submittedName>
</protein>
<organism evidence="1 2">
    <name type="scientific">Rattus norvegicus</name>
    <name type="common">Rat</name>
    <dbReference type="NCBI Taxonomy" id="10116"/>
    <lineage>
        <taxon>Eukaryota</taxon>
        <taxon>Metazoa</taxon>
        <taxon>Chordata</taxon>
        <taxon>Craniata</taxon>
        <taxon>Vertebrata</taxon>
        <taxon>Euteleostomi</taxon>
        <taxon>Mammalia</taxon>
        <taxon>Eutheria</taxon>
        <taxon>Euarchontoglires</taxon>
        <taxon>Glires</taxon>
        <taxon>Rodentia</taxon>
        <taxon>Myomorpha</taxon>
        <taxon>Muroidea</taxon>
        <taxon>Muridae</taxon>
        <taxon>Murinae</taxon>
        <taxon>Rattus</taxon>
    </lineage>
</organism>
<dbReference type="Proteomes" id="UP000234681">
    <property type="component" value="Chromosome 14"/>
</dbReference>
<evidence type="ECO:0000313" key="1">
    <source>
        <dbReference type="EMBL" id="EDM00212.1"/>
    </source>
</evidence>
<dbReference type="AlphaFoldDB" id="A6IKE7"/>